<gene>
    <name evidence="2" type="ORF">APHIGO_LOCUS11959</name>
</gene>
<evidence type="ECO:0000313" key="3">
    <source>
        <dbReference type="Proteomes" id="UP001154329"/>
    </source>
</evidence>
<dbReference type="AlphaFoldDB" id="A0A9P0NT59"/>
<name>A0A9P0NT59_APHGO</name>
<sequence length="254" mass="29020">MSTLVPNAKWTTKLSSAGLVYLHYGHDVLKKVIASDVSDDTLNTIYSKVYESFVQEVDAIDNGIPICEGIPKYNIHTNLSSRVGNFNKKWNHVGEFDDMKAFKQAIQLIKCEFEETVQYAFKTWLPARSLVIDALEKRYETHKSGRVIEFTTSCPWKEHYFVLEEELGEDLSPKIDFVIYEDGSNSNWRIQCIPITPHSFTLRKPLPKSWWGIRNDELSKVSGIENCIFCHANGFIGGNKTKTGILEMCEKAIE</sequence>
<dbReference type="Pfam" id="PF03690">
    <property type="entry name" value="MYG1_exonuc"/>
    <property type="match status" value="1"/>
</dbReference>
<reference evidence="2" key="1">
    <citation type="submission" date="2022-02" db="EMBL/GenBank/DDBJ databases">
        <authorList>
            <person name="King R."/>
        </authorList>
    </citation>
    <scope>NUCLEOTIDE SEQUENCE</scope>
</reference>
<reference evidence="2" key="2">
    <citation type="submission" date="2022-10" db="EMBL/GenBank/DDBJ databases">
        <authorList>
            <consortium name="ENA_rothamsted_submissions"/>
            <consortium name="culmorum"/>
            <person name="King R."/>
        </authorList>
    </citation>
    <scope>NUCLEOTIDE SEQUENCE</scope>
</reference>
<dbReference type="GO" id="GO:0005634">
    <property type="term" value="C:nucleus"/>
    <property type="evidence" value="ECO:0007669"/>
    <property type="project" value="TreeGrafter"/>
</dbReference>
<keyword evidence="3" id="KW-1185">Reference proteome</keyword>
<evidence type="ECO:0000313" key="2">
    <source>
        <dbReference type="EMBL" id="CAH1738669.1"/>
    </source>
</evidence>
<dbReference type="InterPro" id="IPR003226">
    <property type="entry name" value="MYG1_exonuclease"/>
</dbReference>
<comment type="similarity">
    <text evidence="1">Belongs to the MYG1 family.</text>
</comment>
<dbReference type="PANTHER" id="PTHR11215:SF1">
    <property type="entry name" value="MYG1 EXONUCLEASE"/>
    <property type="match status" value="1"/>
</dbReference>
<dbReference type="GO" id="GO:0005737">
    <property type="term" value="C:cytoplasm"/>
    <property type="evidence" value="ECO:0007669"/>
    <property type="project" value="TreeGrafter"/>
</dbReference>
<accession>A0A9P0NT59</accession>
<protein>
    <submittedName>
        <fullName evidence="2">Uncharacterized protein</fullName>
    </submittedName>
</protein>
<evidence type="ECO:0000256" key="1">
    <source>
        <dbReference type="ARBA" id="ARBA00010105"/>
    </source>
</evidence>
<organism evidence="2 3">
    <name type="scientific">Aphis gossypii</name>
    <name type="common">Cotton aphid</name>
    <dbReference type="NCBI Taxonomy" id="80765"/>
    <lineage>
        <taxon>Eukaryota</taxon>
        <taxon>Metazoa</taxon>
        <taxon>Ecdysozoa</taxon>
        <taxon>Arthropoda</taxon>
        <taxon>Hexapoda</taxon>
        <taxon>Insecta</taxon>
        <taxon>Pterygota</taxon>
        <taxon>Neoptera</taxon>
        <taxon>Paraneoptera</taxon>
        <taxon>Hemiptera</taxon>
        <taxon>Sternorrhyncha</taxon>
        <taxon>Aphidomorpha</taxon>
        <taxon>Aphidoidea</taxon>
        <taxon>Aphididae</taxon>
        <taxon>Aphidini</taxon>
        <taxon>Aphis</taxon>
        <taxon>Aphis</taxon>
    </lineage>
</organism>
<dbReference type="PANTHER" id="PTHR11215">
    <property type="entry name" value="METAL DEPENDENT HYDROLASE - RELATED"/>
    <property type="match status" value="1"/>
</dbReference>
<dbReference type="EMBL" id="OU899037">
    <property type="protein sequence ID" value="CAH1738669.1"/>
    <property type="molecule type" value="Genomic_DNA"/>
</dbReference>
<proteinExistence type="inferred from homology"/>
<dbReference type="Proteomes" id="UP001154329">
    <property type="component" value="Chromosome 4"/>
</dbReference>